<dbReference type="UniPathway" id="UPA00142">
    <property type="reaction ID" value="UER00209"/>
</dbReference>
<dbReference type="InterPro" id="IPR006334">
    <property type="entry name" value="Glut_cys_ligase"/>
</dbReference>
<dbReference type="Gene3D" id="3.30.590.20">
    <property type="match status" value="1"/>
</dbReference>
<dbReference type="Proteomes" id="UP000245433">
    <property type="component" value="Unassembled WGS sequence"/>
</dbReference>
<dbReference type="AlphaFoldDB" id="A0A2U1D683"/>
<dbReference type="EMBL" id="QEKT01000008">
    <property type="protein sequence ID" value="PVY83193.1"/>
    <property type="molecule type" value="Genomic_DNA"/>
</dbReference>
<gene>
    <name evidence="11" type="ORF">C7384_10870</name>
</gene>
<feature type="domain" description="Glutamate--cysteine ligase" evidence="10">
    <location>
        <begin position="6"/>
        <end position="252"/>
    </location>
</feature>
<evidence type="ECO:0000313" key="12">
    <source>
        <dbReference type="Proteomes" id="UP000245433"/>
    </source>
</evidence>
<evidence type="ECO:0000256" key="1">
    <source>
        <dbReference type="ARBA" id="ARBA00005006"/>
    </source>
</evidence>
<dbReference type="GO" id="GO:0046872">
    <property type="term" value="F:metal ion binding"/>
    <property type="evidence" value="ECO:0007669"/>
    <property type="project" value="TreeGrafter"/>
</dbReference>
<protein>
    <recommendedName>
        <fullName evidence="2 9">Glutamate--cysteine ligase</fullName>
        <ecNumber evidence="2 9">6.3.2.2</ecNumber>
    </recommendedName>
</protein>
<dbReference type="Pfam" id="PF04262">
    <property type="entry name" value="Glu_cys_ligase"/>
    <property type="match status" value="1"/>
</dbReference>
<keyword evidence="12" id="KW-1185">Reference proteome</keyword>
<dbReference type="PANTHER" id="PTHR38761">
    <property type="entry name" value="GLUTAMATE--CYSTEINE LIGASE"/>
    <property type="match status" value="1"/>
</dbReference>
<dbReference type="OrthoDB" id="9803907at2"/>
<dbReference type="RefSeq" id="WP_089939288.1">
    <property type="nucleotide sequence ID" value="NZ_CAKOEX010000008.1"/>
</dbReference>
<dbReference type="InterPro" id="IPR014746">
    <property type="entry name" value="Gln_synth/guanido_kin_cat_dom"/>
</dbReference>
<evidence type="ECO:0000256" key="5">
    <source>
        <dbReference type="ARBA" id="ARBA00022741"/>
    </source>
</evidence>
<evidence type="ECO:0000259" key="10">
    <source>
        <dbReference type="Pfam" id="PF04262"/>
    </source>
</evidence>
<evidence type="ECO:0000256" key="6">
    <source>
        <dbReference type="ARBA" id="ARBA00022840"/>
    </source>
</evidence>
<evidence type="ECO:0000256" key="8">
    <source>
        <dbReference type="RuleBase" id="RU003544"/>
    </source>
</evidence>
<comment type="pathway">
    <text evidence="1 9">Sulfur metabolism; glutathione biosynthesis; glutathione from L-cysteine and L-glutamate: step 1/2.</text>
</comment>
<comment type="caution">
    <text evidence="11">The sequence shown here is derived from an EMBL/GenBank/DDBJ whole genome shotgun (WGS) entry which is preliminary data.</text>
</comment>
<evidence type="ECO:0000256" key="3">
    <source>
        <dbReference type="ARBA" id="ARBA00022598"/>
    </source>
</evidence>
<keyword evidence="5" id="KW-0547">Nucleotide-binding</keyword>
<keyword evidence="6" id="KW-0067">ATP-binding</keyword>
<accession>A0A2U1D683</accession>
<proteinExistence type="inferred from homology"/>
<dbReference type="EC" id="6.3.2.2" evidence="2 9"/>
<dbReference type="InterPro" id="IPR007370">
    <property type="entry name" value="Glu_cys_ligase"/>
</dbReference>
<keyword evidence="4 8" id="KW-0317">Glutathione biosynthesis</keyword>
<dbReference type="GO" id="GO:0004357">
    <property type="term" value="F:glutamate-cysteine ligase activity"/>
    <property type="evidence" value="ECO:0007669"/>
    <property type="project" value="UniProtKB-EC"/>
</dbReference>
<organism evidence="11 12">
    <name type="scientific">Convivina intestini</name>
    <dbReference type="NCBI Taxonomy" id="1505726"/>
    <lineage>
        <taxon>Bacteria</taxon>
        <taxon>Bacillati</taxon>
        <taxon>Bacillota</taxon>
        <taxon>Bacilli</taxon>
        <taxon>Lactobacillales</taxon>
        <taxon>Lactobacillaceae</taxon>
        <taxon>Convivina</taxon>
    </lineage>
</organism>
<dbReference type="GO" id="GO:0005524">
    <property type="term" value="F:ATP binding"/>
    <property type="evidence" value="ECO:0007669"/>
    <property type="project" value="UniProtKB-KW"/>
</dbReference>
<name>A0A2U1D683_9LACO</name>
<comment type="catalytic activity">
    <reaction evidence="7 9">
        <text>L-cysteine + L-glutamate + ATP = gamma-L-glutamyl-L-cysteine + ADP + phosphate + H(+)</text>
        <dbReference type="Rhea" id="RHEA:13285"/>
        <dbReference type="ChEBI" id="CHEBI:15378"/>
        <dbReference type="ChEBI" id="CHEBI:29985"/>
        <dbReference type="ChEBI" id="CHEBI:30616"/>
        <dbReference type="ChEBI" id="CHEBI:35235"/>
        <dbReference type="ChEBI" id="CHEBI:43474"/>
        <dbReference type="ChEBI" id="CHEBI:58173"/>
        <dbReference type="ChEBI" id="CHEBI:456216"/>
        <dbReference type="EC" id="6.3.2.2"/>
    </reaction>
</comment>
<keyword evidence="3 8" id="KW-0436">Ligase</keyword>
<evidence type="ECO:0000256" key="7">
    <source>
        <dbReference type="ARBA" id="ARBA00048819"/>
    </source>
</evidence>
<evidence type="ECO:0000256" key="4">
    <source>
        <dbReference type="ARBA" id="ARBA00022684"/>
    </source>
</evidence>
<dbReference type="GO" id="GO:0006750">
    <property type="term" value="P:glutathione biosynthetic process"/>
    <property type="evidence" value="ECO:0007669"/>
    <property type="project" value="UniProtKB-UniPathway"/>
</dbReference>
<dbReference type="GO" id="GO:0005829">
    <property type="term" value="C:cytosol"/>
    <property type="evidence" value="ECO:0007669"/>
    <property type="project" value="TreeGrafter"/>
</dbReference>
<dbReference type="SUPFAM" id="SSF55931">
    <property type="entry name" value="Glutamine synthetase/guanido kinase"/>
    <property type="match status" value="1"/>
</dbReference>
<sequence length="480" mass="54749">MVQPLLHKTGTNDPLFQGLFGLEIEEHRVQISRSSLSQLAHSAKFGDRSFHPYFQTDFSESQEELVTAPHKTSQAALQQLHELQTILTSHLTDDEIIWPLSMPPHLAADDLHFLANHFERTWYQAYRDFLIKRYGYYQHIMTGVHINFSISGTLVDQYQRTNQIADSGQAKNQLYFKIAQHIVAYRWFLTYLFGASPVSENPDDTIPSQKRSLQPVRSWRASQYGFKNQPNIQIGYASLTEHLQQLAHVLNTNLLYDRSEFYGPVRFKNAGTIAGLKQNGPDYLEFRMFDIDPFSLDGISQEALSLLHLLIIDVLNQGQTWTASELIAADEFNNEVALAHPQQALNDELQQQARVLLIRLQAITQQAPASLKKEFEQAIKYAKSALATPAKTVAGQLVNYIEDDSLSTFALEEGQNWRSQHQIALNQFQSVNENLVSTYIQALTLGFKTEVQTPDQLKLSYRGKSWLINEPLDLKTLLQQ</sequence>
<comment type="similarity">
    <text evidence="8">Belongs to the glutamate--cysteine ligase type 1 family.</text>
</comment>
<evidence type="ECO:0000256" key="2">
    <source>
        <dbReference type="ARBA" id="ARBA00012220"/>
    </source>
</evidence>
<dbReference type="PANTHER" id="PTHR38761:SF1">
    <property type="entry name" value="GLUTAMATE--CYSTEINE LIGASE"/>
    <property type="match status" value="1"/>
</dbReference>
<reference evidence="11 12" key="1">
    <citation type="submission" date="2018-04" db="EMBL/GenBank/DDBJ databases">
        <title>Genomic Encyclopedia of Type Strains, Phase IV (KMG-IV): sequencing the most valuable type-strain genomes for metagenomic binning, comparative biology and taxonomic classification.</title>
        <authorList>
            <person name="Goeker M."/>
        </authorList>
    </citation>
    <scope>NUCLEOTIDE SEQUENCE [LARGE SCALE GENOMIC DNA]</scope>
    <source>
        <strain evidence="11 12">DSM 28795</strain>
    </source>
</reference>
<evidence type="ECO:0000256" key="9">
    <source>
        <dbReference type="RuleBase" id="RU004391"/>
    </source>
</evidence>
<evidence type="ECO:0000313" key="11">
    <source>
        <dbReference type="EMBL" id="PVY83193.1"/>
    </source>
</evidence>